<accession>A0ABV3VZR8</accession>
<dbReference type="RefSeq" id="WP_368637036.1">
    <property type="nucleotide sequence ID" value="NZ_JBFRHK010000009.1"/>
</dbReference>
<dbReference type="Proteomes" id="UP001558534">
    <property type="component" value="Unassembled WGS sequence"/>
</dbReference>
<keyword evidence="2" id="KW-1185">Reference proteome</keyword>
<gene>
    <name evidence="1" type="ORF">AB1300_14730</name>
</gene>
<sequence length="41" mass="4692">MRSSFRRLTGSFRRLRSSFRRLTVFPSLDGLSVACEVLSVT</sequence>
<organism evidence="1 2">
    <name type="scientific">Lysinibacillus xylanilyticus</name>
    <dbReference type="NCBI Taxonomy" id="582475"/>
    <lineage>
        <taxon>Bacteria</taxon>
        <taxon>Bacillati</taxon>
        <taxon>Bacillota</taxon>
        <taxon>Bacilli</taxon>
        <taxon>Bacillales</taxon>
        <taxon>Bacillaceae</taxon>
        <taxon>Lysinibacillus</taxon>
    </lineage>
</organism>
<evidence type="ECO:0000313" key="1">
    <source>
        <dbReference type="EMBL" id="MEX3746377.1"/>
    </source>
</evidence>
<reference evidence="1 2" key="1">
    <citation type="submission" date="2024-07" db="EMBL/GenBank/DDBJ databases">
        <title>Characterization of a bacterium isolated from hydrolysated instant sea cucumber by whole-genome sequencing and metabolomics.</title>
        <authorList>
            <person name="Luo X."/>
            <person name="Zhang Z."/>
            <person name="Zheng Z."/>
            <person name="Zhang W."/>
            <person name="Ming T."/>
            <person name="Jiao L."/>
            <person name="Su X."/>
            <person name="Kong F."/>
            <person name="Xu J."/>
        </authorList>
    </citation>
    <scope>NUCLEOTIDE SEQUENCE [LARGE SCALE GENOMIC DNA]</scope>
    <source>
        <strain evidence="1 2">XL-2024</strain>
    </source>
</reference>
<comment type="caution">
    <text evidence="1">The sequence shown here is derived from an EMBL/GenBank/DDBJ whole genome shotgun (WGS) entry which is preliminary data.</text>
</comment>
<evidence type="ECO:0000313" key="2">
    <source>
        <dbReference type="Proteomes" id="UP001558534"/>
    </source>
</evidence>
<protein>
    <submittedName>
        <fullName evidence="1">Uncharacterized protein</fullName>
    </submittedName>
</protein>
<dbReference type="EMBL" id="JBFRHK010000009">
    <property type="protein sequence ID" value="MEX3746377.1"/>
    <property type="molecule type" value="Genomic_DNA"/>
</dbReference>
<proteinExistence type="predicted"/>
<name>A0ABV3VZR8_9BACI</name>